<gene>
    <name evidence="2" type="ORF">ACFYTF_05175</name>
</gene>
<name>A0ABW6PIJ4_9NOCA</name>
<evidence type="ECO:0000256" key="1">
    <source>
        <dbReference type="SAM" id="MobiDB-lite"/>
    </source>
</evidence>
<comment type="caution">
    <text evidence="2">The sequence shown here is derived from an EMBL/GenBank/DDBJ whole genome shotgun (WGS) entry which is preliminary data.</text>
</comment>
<evidence type="ECO:0000313" key="2">
    <source>
        <dbReference type="EMBL" id="MFF0542209.1"/>
    </source>
</evidence>
<feature type="region of interest" description="Disordered" evidence="1">
    <location>
        <begin position="464"/>
        <end position="488"/>
    </location>
</feature>
<organism evidence="2 3">
    <name type="scientific">Nocardia thailandica</name>
    <dbReference type="NCBI Taxonomy" id="257275"/>
    <lineage>
        <taxon>Bacteria</taxon>
        <taxon>Bacillati</taxon>
        <taxon>Actinomycetota</taxon>
        <taxon>Actinomycetes</taxon>
        <taxon>Mycobacteriales</taxon>
        <taxon>Nocardiaceae</taxon>
        <taxon>Nocardia</taxon>
    </lineage>
</organism>
<sequence>MSVLSALAKVEAARAGRAQPTATVRHCHLADRPMVLIPLRLAGEAAAPLALLAGTTPGDARLLLVPQPRDRVLRLRFAEDLAAILLPHIIGFADDTEPVVIDKKTNETIDRCVDAPQIWVPGPAAVTFLKLLGRSLRFRRTEGEDAVAESIPLLGRWLTWFCDRAEHPGSTALAPLTTHLATHWTTGQSALEDANLAALLGWIAPPDGLSGTEAAARAEDPTLCPPAGPATDPGFDNVVLAPLITAYDTATDEVARARAVQRLDHALRTQLEPTWALMWQGIALLRALPEGASVPHRWAEDVRSFSFYAETLAESTPQPRRDSAVAAVRRLLSREQALEKLTAAMAYDDPYRMLEHRLAGNACLAEVIDAEPTRTTLSDRGKRILRPLLRVTTTDPFTPAIGEVLHNTAVKGQQATVLELDDDVLVLELSGGMGRSTTTPAEGTVNGEGDRIVLARFGPNGNFRPAALPAPEETPWTHGGPPELIEEP</sequence>
<evidence type="ECO:0008006" key="4">
    <source>
        <dbReference type="Google" id="ProtNLM"/>
    </source>
</evidence>
<proteinExistence type="predicted"/>
<evidence type="ECO:0000313" key="3">
    <source>
        <dbReference type="Proteomes" id="UP001601444"/>
    </source>
</evidence>
<dbReference type="Proteomes" id="UP001601444">
    <property type="component" value="Unassembled WGS sequence"/>
</dbReference>
<keyword evidence="3" id="KW-1185">Reference proteome</keyword>
<reference evidence="2 3" key="1">
    <citation type="submission" date="2024-10" db="EMBL/GenBank/DDBJ databases">
        <title>The Natural Products Discovery Center: Release of the First 8490 Sequenced Strains for Exploring Actinobacteria Biosynthetic Diversity.</title>
        <authorList>
            <person name="Kalkreuter E."/>
            <person name="Kautsar S.A."/>
            <person name="Yang D."/>
            <person name="Bader C.D."/>
            <person name="Teijaro C.N."/>
            <person name="Fluegel L."/>
            <person name="Davis C.M."/>
            <person name="Simpson J.R."/>
            <person name="Lauterbach L."/>
            <person name="Steele A.D."/>
            <person name="Gui C."/>
            <person name="Meng S."/>
            <person name="Li G."/>
            <person name="Viehrig K."/>
            <person name="Ye F."/>
            <person name="Su P."/>
            <person name="Kiefer A.F."/>
            <person name="Nichols A."/>
            <person name="Cepeda A.J."/>
            <person name="Yan W."/>
            <person name="Fan B."/>
            <person name="Jiang Y."/>
            <person name="Adhikari A."/>
            <person name="Zheng C.-J."/>
            <person name="Schuster L."/>
            <person name="Cowan T.M."/>
            <person name="Smanski M.J."/>
            <person name="Chevrette M.G."/>
            <person name="De Carvalho L.P.S."/>
            <person name="Shen B."/>
        </authorList>
    </citation>
    <scope>NUCLEOTIDE SEQUENCE [LARGE SCALE GENOMIC DNA]</scope>
    <source>
        <strain evidence="2 3">NPDC004045</strain>
    </source>
</reference>
<accession>A0ABW6PIJ4</accession>
<dbReference type="RefSeq" id="WP_387699191.1">
    <property type="nucleotide sequence ID" value="NZ_JBIAMX010000002.1"/>
</dbReference>
<dbReference type="EMBL" id="JBIAMX010000002">
    <property type="protein sequence ID" value="MFF0542209.1"/>
    <property type="molecule type" value="Genomic_DNA"/>
</dbReference>
<protein>
    <recommendedName>
        <fullName evidence="4">DNA-binding protein</fullName>
    </recommendedName>
</protein>